<dbReference type="Proteomes" id="UP000249720">
    <property type="component" value="Unassembled WGS sequence"/>
</dbReference>
<keyword evidence="3" id="KW-1185">Reference proteome</keyword>
<dbReference type="PROSITE" id="PS51257">
    <property type="entry name" value="PROKAR_LIPOPROTEIN"/>
    <property type="match status" value="1"/>
</dbReference>
<accession>A0A2W7RV94</accession>
<gene>
    <name evidence="2" type="ORF">LX80_00820</name>
</gene>
<dbReference type="OrthoDB" id="956632at2"/>
<feature type="chain" id="PRO_5016061417" description="Carboxypeptidase regulatory-like domain-containing protein" evidence="1">
    <location>
        <begin position="17"/>
        <end position="169"/>
    </location>
</feature>
<organism evidence="2 3">
    <name type="scientific">Hydrotalea sandarakina</name>
    <dbReference type="NCBI Taxonomy" id="1004304"/>
    <lineage>
        <taxon>Bacteria</taxon>
        <taxon>Pseudomonadati</taxon>
        <taxon>Bacteroidota</taxon>
        <taxon>Chitinophagia</taxon>
        <taxon>Chitinophagales</taxon>
        <taxon>Chitinophagaceae</taxon>
        <taxon>Hydrotalea</taxon>
    </lineage>
</organism>
<name>A0A2W7RV94_9BACT</name>
<evidence type="ECO:0000313" key="3">
    <source>
        <dbReference type="Proteomes" id="UP000249720"/>
    </source>
</evidence>
<protein>
    <recommendedName>
        <fullName evidence="4">Carboxypeptidase regulatory-like domain-containing protein</fullName>
    </recommendedName>
</protein>
<proteinExistence type="predicted"/>
<dbReference type="RefSeq" id="WP_146250368.1">
    <property type="nucleotide sequence ID" value="NZ_QKZV01000002.1"/>
</dbReference>
<dbReference type="EMBL" id="QKZV01000002">
    <property type="protein sequence ID" value="PZX64623.1"/>
    <property type="molecule type" value="Genomic_DNA"/>
</dbReference>
<comment type="caution">
    <text evidence="2">The sequence shown here is derived from an EMBL/GenBank/DDBJ whole genome shotgun (WGS) entry which is preliminary data.</text>
</comment>
<evidence type="ECO:0000313" key="2">
    <source>
        <dbReference type="EMBL" id="PZX64623.1"/>
    </source>
</evidence>
<evidence type="ECO:0000256" key="1">
    <source>
        <dbReference type="SAM" id="SignalP"/>
    </source>
</evidence>
<evidence type="ECO:0008006" key="4">
    <source>
        <dbReference type="Google" id="ProtNLM"/>
    </source>
</evidence>
<sequence>MKHVLIWMLLSFASYACHKSNTVTSGCDILNTYAQNAQKVTITKGVWGTVSLMEGNCMPMVPPATNTCKHCPVQRTIKVYPYTLQQNATLVPNTASFYESFNVPAVAEITADANGFYEINLPDGQYSLAIVENGKLYASGLDEQGGLNPVTINGGVQKVNLIMTYKAVF</sequence>
<keyword evidence="1" id="KW-0732">Signal</keyword>
<reference evidence="2 3" key="1">
    <citation type="submission" date="2018-06" db="EMBL/GenBank/DDBJ databases">
        <title>Genomic Encyclopedia of Archaeal and Bacterial Type Strains, Phase II (KMG-II): from individual species to whole genera.</title>
        <authorList>
            <person name="Goeker M."/>
        </authorList>
    </citation>
    <scope>NUCLEOTIDE SEQUENCE [LARGE SCALE GENOMIC DNA]</scope>
    <source>
        <strain evidence="2 3">DSM 23241</strain>
    </source>
</reference>
<dbReference type="AlphaFoldDB" id="A0A2W7RV94"/>
<feature type="signal peptide" evidence="1">
    <location>
        <begin position="1"/>
        <end position="16"/>
    </location>
</feature>